<reference evidence="1 2" key="1">
    <citation type="submission" date="2018-06" db="EMBL/GenBank/DDBJ databases">
        <title>Freshwater and sediment microbial communities from various areas in North America, analyzing microbe dynamics in response to fracking.</title>
        <authorList>
            <person name="Lamendella R."/>
        </authorList>
    </citation>
    <scope>NUCLEOTIDE SEQUENCE [LARGE SCALE GENOMIC DNA]</scope>
    <source>
        <strain evidence="1 2">NG-13</strain>
    </source>
</reference>
<dbReference type="RefSeq" id="WP_111620249.1">
    <property type="nucleotide sequence ID" value="NZ_QLLI01000008.1"/>
</dbReference>
<dbReference type="Proteomes" id="UP000248827">
    <property type="component" value="Unassembled WGS sequence"/>
</dbReference>
<evidence type="ECO:0000313" key="2">
    <source>
        <dbReference type="Proteomes" id="UP000248827"/>
    </source>
</evidence>
<protein>
    <recommendedName>
        <fullName evidence="3">ApeA N-terminal domain-containing protein</fullName>
    </recommendedName>
</protein>
<accession>A0ABX9BIC4</accession>
<sequence>MVLQIKTSQEEDLFVADVTYNPEQSCFIVKCISNVKQHEVEFFLDYVLNPDQLYRLEDYTIHIFYNHNYIENNIFQVCESEIDKRIGWIFPMQALVSIEHDYSDNIHFLRYAFVAFQKLLNDQSDCGIKKVPITNERTISLFDFYPQDSFVLITCNEITEKIPDFNIENYYASLYSQGLHATKGDYVRQITNDGEKKLHVRSISDHVKSEGFLTQLFKELLNNEKHPLVRFYLLYQAIELLIEKIFNREIIDLIDEVSKQTNNLFKLKEKLGGLANEKERVGKLFNQYTSSLGSKEIVMNYCNELLNLVGRESKKNAPDALYNVRNLLVHDYRSIPSVDHPLIEQINEAFETLVVEFLLEITL</sequence>
<dbReference type="EMBL" id="QLLI01000008">
    <property type="protein sequence ID" value="RAI94308.1"/>
    <property type="molecule type" value="Genomic_DNA"/>
</dbReference>
<gene>
    <name evidence="1" type="ORF">DET54_108108</name>
</gene>
<keyword evidence="2" id="KW-1185">Reference proteome</keyword>
<name>A0ABX9BIC4_9BACL</name>
<organism evidence="1 2">
    <name type="scientific">Paenibacillus pabuli</name>
    <dbReference type="NCBI Taxonomy" id="1472"/>
    <lineage>
        <taxon>Bacteria</taxon>
        <taxon>Bacillati</taxon>
        <taxon>Bacillota</taxon>
        <taxon>Bacilli</taxon>
        <taxon>Bacillales</taxon>
        <taxon>Paenibacillaceae</taxon>
        <taxon>Paenibacillus</taxon>
    </lineage>
</organism>
<proteinExistence type="predicted"/>
<comment type="caution">
    <text evidence="1">The sequence shown here is derived from an EMBL/GenBank/DDBJ whole genome shotgun (WGS) entry which is preliminary data.</text>
</comment>
<evidence type="ECO:0008006" key="3">
    <source>
        <dbReference type="Google" id="ProtNLM"/>
    </source>
</evidence>
<evidence type="ECO:0000313" key="1">
    <source>
        <dbReference type="EMBL" id="RAI94308.1"/>
    </source>
</evidence>